<dbReference type="InterPro" id="IPR011600">
    <property type="entry name" value="Pept_C14_caspase"/>
</dbReference>
<dbReference type="Proteomes" id="UP000317894">
    <property type="component" value="Unassembled WGS sequence"/>
</dbReference>
<dbReference type="InterPro" id="IPR018247">
    <property type="entry name" value="EF_Hand_1_Ca_BS"/>
</dbReference>
<organism evidence="2 3">
    <name type="scientific">Glacieibacterium frigidum</name>
    <dbReference type="NCBI Taxonomy" id="2593303"/>
    <lineage>
        <taxon>Bacteria</taxon>
        <taxon>Pseudomonadati</taxon>
        <taxon>Pseudomonadota</taxon>
        <taxon>Alphaproteobacteria</taxon>
        <taxon>Sphingomonadales</taxon>
        <taxon>Sphingosinicellaceae</taxon>
        <taxon>Glacieibacterium</taxon>
    </lineage>
</organism>
<evidence type="ECO:0000313" key="2">
    <source>
        <dbReference type="EMBL" id="TRW15246.1"/>
    </source>
</evidence>
<feature type="domain" description="Peptidase C14 caspase" evidence="1">
    <location>
        <begin position="799"/>
        <end position="946"/>
    </location>
</feature>
<name>A0A552UAK8_9SPHN</name>
<keyword evidence="3" id="KW-1185">Reference proteome</keyword>
<dbReference type="Pfam" id="PF00656">
    <property type="entry name" value="Peptidase_C14"/>
    <property type="match status" value="1"/>
</dbReference>
<dbReference type="GO" id="GO:0004197">
    <property type="term" value="F:cysteine-type endopeptidase activity"/>
    <property type="evidence" value="ECO:0007669"/>
    <property type="project" value="InterPro"/>
</dbReference>
<dbReference type="Gene3D" id="3.40.50.1460">
    <property type="match status" value="1"/>
</dbReference>
<reference evidence="2 3" key="1">
    <citation type="submission" date="2019-07" db="EMBL/GenBank/DDBJ databases">
        <title>Novel species isolated from glacier.</title>
        <authorList>
            <person name="Liu Q."/>
            <person name="Xin Y.-H."/>
        </authorList>
    </citation>
    <scope>NUCLEOTIDE SEQUENCE [LARGE SCALE GENOMIC DNA]</scope>
    <source>
        <strain evidence="2 3">LB1R16</strain>
    </source>
</reference>
<dbReference type="GO" id="GO:0006508">
    <property type="term" value="P:proteolysis"/>
    <property type="evidence" value="ECO:0007669"/>
    <property type="project" value="InterPro"/>
</dbReference>
<accession>A0A552UAK8</accession>
<protein>
    <recommendedName>
        <fullName evidence="1">Peptidase C14 caspase domain-containing protein</fullName>
    </recommendedName>
</protein>
<dbReference type="PROSITE" id="PS00018">
    <property type="entry name" value="EF_HAND_1"/>
    <property type="match status" value="1"/>
</dbReference>
<dbReference type="InterPro" id="IPR015943">
    <property type="entry name" value="WD40/YVTN_repeat-like_dom_sf"/>
</dbReference>
<dbReference type="EMBL" id="VJWA01000002">
    <property type="protein sequence ID" value="TRW15246.1"/>
    <property type="molecule type" value="Genomic_DNA"/>
</dbReference>
<evidence type="ECO:0000259" key="1">
    <source>
        <dbReference type="Pfam" id="PF00656"/>
    </source>
</evidence>
<proteinExistence type="predicted"/>
<sequence>MLTILLLAARGAAADAPPLVPRVVLQVDHATVANVASASADRQIIVTASSGDNSVLIRDAATGNIIDRFRLPYNNNHFPAFDRLTVSPDMRHATIAGWGYAPVDTIPPNTTFEQEETLTVDLRLRRVVATVTGKPLRKPARKTFGPQPLKTHILPNIGTLGYGADARLQLRPAAGAPRIIGHPTARSFAVASVSRDGTRLALLSHKRLAPRRWATTIETLSLGGATAGPAVTLTGFFDRIVWIDADTVLLAYEDMLNAFVYDTVDYDAPGRAALVDLAAGRAVRDIPARCAVVSARGQLIGIGRPGDCRGRDRAAPDTASERGLWQLDPRLDKGTWQRLAVTGLEGLRLERIAAYPDGRRIVVAHDTGNRASAVHVVELDRARVTDQINLVEQASLPNWVGSLAVSSDGRRVVGTGSFLFFSWTPGKRAIDFQREMSTDLLASDGRTLVAGSAGADLSRVDAESGKTLGGLTTDAALAFDFLPGKPVFVGLSQNGGARFWDTRTWTELLTVYSFPDGKFFAVDPAGRYDTNLGADTNELRWVMDDAPLQSLGAQTFMRNLYEPGLLRRTLACVEAGCAAEFPPLPSMADLNRVLPEVAIVEVKQQGGIARVTVEAREGRNANVPNGKRLSGIYDLRLFRDGRLVRQTPNLGVARDEGKTLPAWRAATAVPQAMEHERYRETFEVAVPRSGGKVEFSAYAFNEDRVKGETARRTLVVPPPRTPPRRRLVVVAIGVDRTRNPEWHLSYAANDARSISAALANVPDADVTVIPLISDAGGNRATKPIIRSVLLALGGNEDAYNREEQREAGIDLAKLTPVGPDDAVLIAFSGHGTTLDRQFYLLPWDADEDQVTGAPQLQTMISSVELTAWLRQLDAGEIAFVIDACHSAASVDGGGFKPGPMGDPGLGQLAFDKGIRILAATQANDVALEDGKLGHGLLSYALNEGLEWRADANRDGAVTLGEWLDYGVRRMPGLAAELRAGGVKLARTVAAPRPAGAVVWFDAPDASVTRVQQPALFDFTGTPATMVLRRVTKPVNSLRSR</sequence>
<comment type="caution">
    <text evidence="2">The sequence shown here is derived from an EMBL/GenBank/DDBJ whole genome shotgun (WGS) entry which is preliminary data.</text>
</comment>
<dbReference type="AlphaFoldDB" id="A0A552UAK8"/>
<evidence type="ECO:0000313" key="3">
    <source>
        <dbReference type="Proteomes" id="UP000317894"/>
    </source>
</evidence>
<gene>
    <name evidence="2" type="ORF">FMM06_16605</name>
</gene>
<dbReference type="SUPFAM" id="SSF50998">
    <property type="entry name" value="Quinoprotein alcohol dehydrogenase-like"/>
    <property type="match status" value="1"/>
</dbReference>
<dbReference type="Gene3D" id="2.130.10.10">
    <property type="entry name" value="YVTN repeat-like/Quinoprotein amine dehydrogenase"/>
    <property type="match status" value="1"/>
</dbReference>
<dbReference type="InterPro" id="IPR011047">
    <property type="entry name" value="Quinoprotein_ADH-like_sf"/>
</dbReference>
<dbReference type="SUPFAM" id="SSF82171">
    <property type="entry name" value="DPP6 N-terminal domain-like"/>
    <property type="match status" value="1"/>
</dbReference>